<organism evidence="1 2">
    <name type="scientific">Araneus ventricosus</name>
    <name type="common">Orbweaver spider</name>
    <name type="synonym">Epeira ventricosa</name>
    <dbReference type="NCBI Taxonomy" id="182803"/>
    <lineage>
        <taxon>Eukaryota</taxon>
        <taxon>Metazoa</taxon>
        <taxon>Ecdysozoa</taxon>
        <taxon>Arthropoda</taxon>
        <taxon>Chelicerata</taxon>
        <taxon>Arachnida</taxon>
        <taxon>Araneae</taxon>
        <taxon>Araneomorphae</taxon>
        <taxon>Entelegynae</taxon>
        <taxon>Araneoidea</taxon>
        <taxon>Araneidae</taxon>
        <taxon>Araneus</taxon>
    </lineage>
</organism>
<comment type="caution">
    <text evidence="1">The sequence shown here is derived from an EMBL/GenBank/DDBJ whole genome shotgun (WGS) entry which is preliminary data.</text>
</comment>
<keyword evidence="2" id="KW-1185">Reference proteome</keyword>
<gene>
    <name evidence="1" type="ORF">AVEN_116481_1</name>
</gene>
<protein>
    <submittedName>
        <fullName evidence="1">Uncharacterized protein</fullName>
    </submittedName>
</protein>
<dbReference type="EMBL" id="BGPR01094559">
    <property type="protein sequence ID" value="GBM35221.1"/>
    <property type="molecule type" value="Genomic_DNA"/>
</dbReference>
<dbReference type="AlphaFoldDB" id="A0A4Y2F294"/>
<evidence type="ECO:0000313" key="2">
    <source>
        <dbReference type="Proteomes" id="UP000499080"/>
    </source>
</evidence>
<name>A0A4Y2F294_ARAVE</name>
<dbReference type="Proteomes" id="UP000499080">
    <property type="component" value="Unassembled WGS sequence"/>
</dbReference>
<proteinExistence type="predicted"/>
<dbReference type="OrthoDB" id="6432781at2759"/>
<sequence>SDGLKPDLVFRKGRDIFIIDVACPFENRPSALEDARKEKCDKYASLLPFYSSRGYNPVIIPIIVGALGSWDPKNDSFLSKHMSKSYLHKFRHLCVSETVKWSRDIYVQHITGKKQYEENGQDFEEQQPQGPQTYFEYINSQADKESVVTLVSWPYAIIHVTKSRRLKFATTTLLGKRPPMIP</sequence>
<reference evidence="1 2" key="1">
    <citation type="journal article" date="2019" name="Sci. Rep.">
        <title>Orb-weaving spider Araneus ventricosus genome elucidates the spidroin gene catalogue.</title>
        <authorList>
            <person name="Kono N."/>
            <person name="Nakamura H."/>
            <person name="Ohtoshi R."/>
            <person name="Moran D.A.P."/>
            <person name="Shinohara A."/>
            <person name="Yoshida Y."/>
            <person name="Fujiwara M."/>
            <person name="Mori M."/>
            <person name="Tomita M."/>
            <person name="Arakawa K."/>
        </authorList>
    </citation>
    <scope>NUCLEOTIDE SEQUENCE [LARGE SCALE GENOMIC DNA]</scope>
</reference>
<accession>A0A4Y2F294</accession>
<evidence type="ECO:0000313" key="1">
    <source>
        <dbReference type="EMBL" id="GBM35221.1"/>
    </source>
</evidence>
<feature type="non-terminal residue" evidence="1">
    <location>
        <position position="1"/>
    </location>
</feature>